<dbReference type="InterPro" id="IPR019734">
    <property type="entry name" value="TPR_rpt"/>
</dbReference>
<dbReference type="SUPFAM" id="SSF48452">
    <property type="entry name" value="TPR-like"/>
    <property type="match status" value="1"/>
</dbReference>
<accession>A0ABS7GGL4</accession>
<dbReference type="PANTHER" id="PTHR10098">
    <property type="entry name" value="RAPSYN-RELATED"/>
    <property type="match status" value="1"/>
</dbReference>
<organism evidence="5 6">
    <name type="scientific">Chitinophaga rhizophila</name>
    <dbReference type="NCBI Taxonomy" id="2866212"/>
    <lineage>
        <taxon>Bacteria</taxon>
        <taxon>Pseudomonadati</taxon>
        <taxon>Bacteroidota</taxon>
        <taxon>Chitinophagia</taxon>
        <taxon>Chitinophagales</taxon>
        <taxon>Chitinophagaceae</taxon>
        <taxon>Chitinophaga</taxon>
    </lineage>
</organism>
<keyword evidence="1" id="KW-0802">TPR repeat</keyword>
<keyword evidence="2" id="KW-0175">Coiled coil</keyword>
<keyword evidence="3" id="KW-0472">Membrane</keyword>
<feature type="chain" id="PRO_5047527693" evidence="4">
    <location>
        <begin position="23"/>
        <end position="545"/>
    </location>
</feature>
<feature type="coiled-coil region" evidence="2">
    <location>
        <begin position="382"/>
        <end position="456"/>
    </location>
</feature>
<evidence type="ECO:0000256" key="1">
    <source>
        <dbReference type="PROSITE-ProRule" id="PRU00339"/>
    </source>
</evidence>
<name>A0ABS7GGL4_9BACT</name>
<dbReference type="SMART" id="SM00028">
    <property type="entry name" value="TPR"/>
    <property type="match status" value="5"/>
</dbReference>
<dbReference type="Gene3D" id="1.25.40.10">
    <property type="entry name" value="Tetratricopeptide repeat domain"/>
    <property type="match status" value="1"/>
</dbReference>
<keyword evidence="3" id="KW-1133">Transmembrane helix</keyword>
<dbReference type="InterPro" id="IPR016032">
    <property type="entry name" value="Sig_transdc_resp-reg_C-effctor"/>
</dbReference>
<dbReference type="PROSITE" id="PS50005">
    <property type="entry name" value="TPR"/>
    <property type="match status" value="1"/>
</dbReference>
<reference evidence="5 6" key="1">
    <citation type="submission" date="2021-08" db="EMBL/GenBank/DDBJ databases">
        <title>The genome sequence of Chitinophaga sp. B61.</title>
        <authorList>
            <person name="Zhang X."/>
        </authorList>
    </citation>
    <scope>NUCLEOTIDE SEQUENCE [LARGE SCALE GENOMIC DNA]</scope>
    <source>
        <strain evidence="5 6">B61</strain>
    </source>
</reference>
<keyword evidence="6" id="KW-1185">Reference proteome</keyword>
<protein>
    <submittedName>
        <fullName evidence="5">Tetratricopeptide repeat protein</fullName>
    </submittedName>
</protein>
<comment type="caution">
    <text evidence="5">The sequence shown here is derived from an EMBL/GenBank/DDBJ whole genome shotgun (WGS) entry which is preliminary data.</text>
</comment>
<dbReference type="SUPFAM" id="SSF46894">
    <property type="entry name" value="C-terminal effector domain of the bipartite response regulators"/>
    <property type="match status" value="1"/>
</dbReference>
<keyword evidence="3" id="KW-0812">Transmembrane</keyword>
<dbReference type="Pfam" id="PF13181">
    <property type="entry name" value="TPR_8"/>
    <property type="match status" value="1"/>
</dbReference>
<keyword evidence="4" id="KW-0732">Signal</keyword>
<dbReference type="RefSeq" id="WP_220251689.1">
    <property type="nucleotide sequence ID" value="NZ_JAICCF010000003.1"/>
</dbReference>
<dbReference type="InterPro" id="IPR011990">
    <property type="entry name" value="TPR-like_helical_dom_sf"/>
</dbReference>
<dbReference type="Proteomes" id="UP000812961">
    <property type="component" value="Unassembled WGS sequence"/>
</dbReference>
<sequence length="545" mass="63521">MFVMRFLLLLILCGLMSSQAPAQSDRLSKMQQFDNDDYEQIAPDSTFLKLKNAYNRAVEKKDQLAAANCLSQMAQVCFHLGHLPQALDYHLQAINIFRKENAYLPLASNLTDVGMLYYYNKQPDLSRNQYEQALEIYRSLHNSAGIALTYGMIGHLHEKQQDYDSAFYYQRRALTTYILADDKKGMSKIYENIGSIYEDLAVYDSASWYFNRALDLNMQTGEKLARIEIYNNLGDVSRKTGHYPEALVQTRRALLLALDLHEQHQLAGAYRDLAKAHHLAGNNDSAFYYLELSRQFLLKTYSDENSKQVALLQSVYDIEKKNNEIERLQNARKTNRIMTVAIVIVVLLLVVMSILIISRQRLKLRNEQILSMQHRQIFETEKELMEAALQNKQLQEGKLKEELEVRSRELTTHTLHLIQKNQLLEELRVRLDEMVKDEKRDQKKQLKQLLAQINHSFNHDQYWVDFRNIFEQVHQTFFDNLKKYCDSLTSNDLRLVALLKMNLESTDIATLLGISTDSLRVVRYRLRKKLNLQQGESLTAFIQSL</sequence>
<feature type="signal peptide" evidence="4">
    <location>
        <begin position="1"/>
        <end position="22"/>
    </location>
</feature>
<feature type="repeat" description="TPR" evidence="1">
    <location>
        <begin position="187"/>
        <end position="220"/>
    </location>
</feature>
<dbReference type="Pfam" id="PF13424">
    <property type="entry name" value="TPR_12"/>
    <property type="match status" value="1"/>
</dbReference>
<evidence type="ECO:0000256" key="2">
    <source>
        <dbReference type="SAM" id="Coils"/>
    </source>
</evidence>
<proteinExistence type="predicted"/>
<gene>
    <name evidence="5" type="ORF">K1Y79_18740</name>
</gene>
<evidence type="ECO:0000256" key="4">
    <source>
        <dbReference type="SAM" id="SignalP"/>
    </source>
</evidence>
<evidence type="ECO:0000256" key="3">
    <source>
        <dbReference type="SAM" id="Phobius"/>
    </source>
</evidence>
<evidence type="ECO:0000313" key="5">
    <source>
        <dbReference type="EMBL" id="MBW8686385.1"/>
    </source>
</evidence>
<dbReference type="EMBL" id="JAICCF010000003">
    <property type="protein sequence ID" value="MBW8686385.1"/>
    <property type="molecule type" value="Genomic_DNA"/>
</dbReference>
<evidence type="ECO:0000313" key="6">
    <source>
        <dbReference type="Proteomes" id="UP000812961"/>
    </source>
</evidence>
<feature type="transmembrane region" description="Helical" evidence="3">
    <location>
        <begin position="337"/>
        <end position="357"/>
    </location>
</feature>